<name>A0ABD1YD16_9MARC</name>
<dbReference type="Pfam" id="PF00646">
    <property type="entry name" value="F-box"/>
    <property type="match status" value="1"/>
</dbReference>
<proteinExistence type="predicted"/>
<dbReference type="CDD" id="cd22157">
    <property type="entry name" value="F-box_AtFBW1-like"/>
    <property type="match status" value="1"/>
</dbReference>
<sequence length="409" mass="47455">MHLEVIDRLPKDDPCSMDSSNAGIMMADRYIPKEVMCRILTRLPVRSFIRLRSVCKRWHSLMEDPEFQDIWSIFRAPAKIPFLLWHHPGDGEHILALDLAREWRPFPTAIFLSIVPDGKRVSLTLLSSTKGLFLIKQRRNELETDEVYFTINPLTRSVRQLPLMTDHESYIVRQMIMIDEVENRYIIIAEDLNLDSAGHMSKLQMYDSAKDAWQMIGELPYCLRFKSAAFVNRSLYCLAAFTTAHVFRFDGTQSWHEVKAKVPLCTGSQLLRCVPSLFQHRGRLMLVGTSDTNRDRWQREAGMREWLEVWELDEARPDWIHVHSFSSPWFLNSKDIKHHFLTSGDYLFLTCVSSFNGAMEGERTICNLRTGSSWREILPTPKKTEESSPVAVNIFSGFCIYEPSIEMEA</sequence>
<organism evidence="2 3">
    <name type="scientific">Riccia fluitans</name>
    <dbReference type="NCBI Taxonomy" id="41844"/>
    <lineage>
        <taxon>Eukaryota</taxon>
        <taxon>Viridiplantae</taxon>
        <taxon>Streptophyta</taxon>
        <taxon>Embryophyta</taxon>
        <taxon>Marchantiophyta</taxon>
        <taxon>Marchantiopsida</taxon>
        <taxon>Marchantiidae</taxon>
        <taxon>Marchantiales</taxon>
        <taxon>Ricciaceae</taxon>
        <taxon>Riccia</taxon>
    </lineage>
</organism>
<evidence type="ECO:0000313" key="2">
    <source>
        <dbReference type="EMBL" id="KAL2628636.1"/>
    </source>
</evidence>
<dbReference type="Pfam" id="PF03478">
    <property type="entry name" value="Beta-prop_KIB1-4"/>
    <property type="match status" value="1"/>
</dbReference>
<dbReference type="AlphaFoldDB" id="A0ABD1YD16"/>
<dbReference type="PANTHER" id="PTHR31672">
    <property type="entry name" value="BNACNNG10540D PROTEIN"/>
    <property type="match status" value="1"/>
</dbReference>
<dbReference type="Gene3D" id="1.20.1280.50">
    <property type="match status" value="1"/>
</dbReference>
<comment type="caution">
    <text evidence="2">The sequence shown here is derived from an EMBL/GenBank/DDBJ whole genome shotgun (WGS) entry which is preliminary data.</text>
</comment>
<feature type="domain" description="F-box" evidence="1">
    <location>
        <begin position="25"/>
        <end position="74"/>
    </location>
</feature>
<dbReference type="SMART" id="SM00256">
    <property type="entry name" value="FBOX"/>
    <property type="match status" value="1"/>
</dbReference>
<dbReference type="PROSITE" id="PS50181">
    <property type="entry name" value="FBOX"/>
    <property type="match status" value="1"/>
</dbReference>
<dbReference type="InterPro" id="IPR005174">
    <property type="entry name" value="KIB1-4_b-propeller"/>
</dbReference>
<dbReference type="InterPro" id="IPR015915">
    <property type="entry name" value="Kelch-typ_b-propeller"/>
</dbReference>
<keyword evidence="3" id="KW-1185">Reference proteome</keyword>
<dbReference type="InterPro" id="IPR001810">
    <property type="entry name" value="F-box_dom"/>
</dbReference>
<dbReference type="InterPro" id="IPR036047">
    <property type="entry name" value="F-box-like_dom_sf"/>
</dbReference>
<dbReference type="Proteomes" id="UP001605036">
    <property type="component" value="Unassembled WGS sequence"/>
</dbReference>
<dbReference type="PANTHER" id="PTHR31672:SF7">
    <property type="entry name" value="F-BOX DOMAIN-CONTAINING PROTEIN"/>
    <property type="match status" value="1"/>
</dbReference>
<evidence type="ECO:0000259" key="1">
    <source>
        <dbReference type="PROSITE" id="PS50181"/>
    </source>
</evidence>
<evidence type="ECO:0000313" key="3">
    <source>
        <dbReference type="Proteomes" id="UP001605036"/>
    </source>
</evidence>
<dbReference type="Gene3D" id="2.120.10.80">
    <property type="entry name" value="Kelch-type beta propeller"/>
    <property type="match status" value="1"/>
</dbReference>
<dbReference type="EMBL" id="JBHFFA010000004">
    <property type="protein sequence ID" value="KAL2628636.1"/>
    <property type="molecule type" value="Genomic_DNA"/>
</dbReference>
<accession>A0ABD1YD16</accession>
<reference evidence="2 3" key="1">
    <citation type="submission" date="2024-09" db="EMBL/GenBank/DDBJ databases">
        <title>Chromosome-scale assembly of Riccia fluitans.</title>
        <authorList>
            <person name="Paukszto L."/>
            <person name="Sawicki J."/>
            <person name="Karawczyk K."/>
            <person name="Piernik-Szablinska J."/>
            <person name="Szczecinska M."/>
            <person name="Mazdziarz M."/>
        </authorList>
    </citation>
    <scope>NUCLEOTIDE SEQUENCE [LARGE SCALE GENOMIC DNA]</scope>
    <source>
        <strain evidence="2">Rf_01</strain>
        <tissue evidence="2">Aerial parts of the thallus</tissue>
    </source>
</reference>
<dbReference type="SUPFAM" id="SSF81383">
    <property type="entry name" value="F-box domain"/>
    <property type="match status" value="1"/>
</dbReference>
<dbReference type="InterPro" id="IPR050796">
    <property type="entry name" value="SCF_F-box_component"/>
</dbReference>
<protein>
    <recommendedName>
        <fullName evidence="1">F-box domain-containing protein</fullName>
    </recommendedName>
</protein>
<gene>
    <name evidence="2" type="ORF">R1flu_013322</name>
</gene>
<dbReference type="SUPFAM" id="SSF117281">
    <property type="entry name" value="Kelch motif"/>
    <property type="match status" value="1"/>
</dbReference>